<evidence type="ECO:0000256" key="5">
    <source>
        <dbReference type="ARBA" id="ARBA00022692"/>
    </source>
</evidence>
<dbReference type="InterPro" id="IPR055348">
    <property type="entry name" value="DctQ"/>
</dbReference>
<keyword evidence="6 8" id="KW-1133">Transmembrane helix</keyword>
<dbReference type="GO" id="GO:0005886">
    <property type="term" value="C:plasma membrane"/>
    <property type="evidence" value="ECO:0007669"/>
    <property type="project" value="UniProtKB-SubCell"/>
</dbReference>
<name>A0A644VVB1_9ZZZZ</name>
<keyword evidence="7 8" id="KW-0472">Membrane</keyword>
<dbReference type="AlphaFoldDB" id="A0A644VVB1"/>
<evidence type="ECO:0000256" key="1">
    <source>
        <dbReference type="ARBA" id="ARBA00004429"/>
    </source>
</evidence>
<reference evidence="10" key="1">
    <citation type="submission" date="2019-08" db="EMBL/GenBank/DDBJ databases">
        <authorList>
            <person name="Kucharzyk K."/>
            <person name="Murdoch R.W."/>
            <person name="Higgins S."/>
            <person name="Loffler F."/>
        </authorList>
    </citation>
    <scope>NUCLEOTIDE SEQUENCE</scope>
</reference>
<evidence type="ECO:0000259" key="9">
    <source>
        <dbReference type="Pfam" id="PF04290"/>
    </source>
</evidence>
<keyword evidence="2" id="KW-0813">Transport</keyword>
<dbReference type="EMBL" id="VSSQ01000458">
    <property type="protein sequence ID" value="MPL95207.1"/>
    <property type="molecule type" value="Genomic_DNA"/>
</dbReference>
<dbReference type="Pfam" id="PF04290">
    <property type="entry name" value="DctQ"/>
    <property type="match status" value="1"/>
</dbReference>
<dbReference type="PANTHER" id="PTHR35011:SF2">
    <property type="entry name" value="2,3-DIKETO-L-GULONATE TRAP TRANSPORTER SMALL PERMEASE PROTEIN YIAM"/>
    <property type="match status" value="1"/>
</dbReference>
<evidence type="ECO:0000256" key="8">
    <source>
        <dbReference type="SAM" id="Phobius"/>
    </source>
</evidence>
<feature type="transmembrane region" description="Helical" evidence="8">
    <location>
        <begin position="45"/>
        <end position="63"/>
    </location>
</feature>
<feature type="transmembrane region" description="Helical" evidence="8">
    <location>
        <begin position="12"/>
        <end position="33"/>
    </location>
</feature>
<comment type="caution">
    <text evidence="10">The sequence shown here is derived from an EMBL/GenBank/DDBJ whole genome shotgun (WGS) entry which is preliminary data.</text>
</comment>
<feature type="transmembrane region" description="Helical" evidence="8">
    <location>
        <begin position="84"/>
        <end position="102"/>
    </location>
</feature>
<feature type="transmembrane region" description="Helical" evidence="8">
    <location>
        <begin position="122"/>
        <end position="141"/>
    </location>
</feature>
<evidence type="ECO:0000256" key="4">
    <source>
        <dbReference type="ARBA" id="ARBA00022519"/>
    </source>
</evidence>
<comment type="subcellular location">
    <subcellularLocation>
        <location evidence="1">Cell inner membrane</location>
        <topology evidence="1">Multi-pass membrane protein</topology>
    </subcellularLocation>
</comment>
<keyword evidence="4" id="KW-0997">Cell inner membrane</keyword>
<dbReference type="GO" id="GO:0022857">
    <property type="term" value="F:transmembrane transporter activity"/>
    <property type="evidence" value="ECO:0007669"/>
    <property type="project" value="TreeGrafter"/>
</dbReference>
<protein>
    <recommendedName>
        <fullName evidence="9">Tripartite ATP-independent periplasmic transporters DctQ component domain-containing protein</fullName>
    </recommendedName>
</protein>
<gene>
    <name evidence="10" type="ORF">SDC9_41376</name>
</gene>
<dbReference type="PANTHER" id="PTHR35011">
    <property type="entry name" value="2,3-DIKETO-L-GULONATE TRAP TRANSPORTER SMALL PERMEASE PROTEIN YIAM"/>
    <property type="match status" value="1"/>
</dbReference>
<keyword evidence="3" id="KW-1003">Cell membrane</keyword>
<evidence type="ECO:0000256" key="7">
    <source>
        <dbReference type="ARBA" id="ARBA00023136"/>
    </source>
</evidence>
<organism evidence="10">
    <name type="scientific">bioreactor metagenome</name>
    <dbReference type="NCBI Taxonomy" id="1076179"/>
    <lineage>
        <taxon>unclassified sequences</taxon>
        <taxon>metagenomes</taxon>
        <taxon>ecological metagenomes</taxon>
    </lineage>
</organism>
<evidence type="ECO:0000256" key="2">
    <source>
        <dbReference type="ARBA" id="ARBA00022448"/>
    </source>
</evidence>
<evidence type="ECO:0000313" key="10">
    <source>
        <dbReference type="EMBL" id="MPL95207.1"/>
    </source>
</evidence>
<proteinExistence type="predicted"/>
<feature type="domain" description="Tripartite ATP-independent periplasmic transporters DctQ component" evidence="9">
    <location>
        <begin position="21"/>
        <end position="151"/>
    </location>
</feature>
<dbReference type="InterPro" id="IPR007387">
    <property type="entry name" value="TRAP_DctQ"/>
</dbReference>
<evidence type="ECO:0000256" key="3">
    <source>
        <dbReference type="ARBA" id="ARBA00022475"/>
    </source>
</evidence>
<evidence type="ECO:0000256" key="6">
    <source>
        <dbReference type="ARBA" id="ARBA00022989"/>
    </source>
</evidence>
<accession>A0A644VVB1</accession>
<keyword evidence="5 8" id="KW-0812">Transmembrane</keyword>
<sequence>MAEKKRFYLDELLGAFFLAIMSLITFVNVVNRYLFSKSLAFSEEVVVNLFVWITLLGVSIAFRRGSHLQMTNLYDKFPPKLKRISIGISGVIGVAIFTFLIYNSCKEIYKNMTFYHTISDALGIPTWIYSLGTPVFSLFVLKEIVSSTLRGIKKNNAPAESAQAAEGGK</sequence>
<dbReference type="GO" id="GO:0015740">
    <property type="term" value="P:C4-dicarboxylate transport"/>
    <property type="evidence" value="ECO:0007669"/>
    <property type="project" value="TreeGrafter"/>
</dbReference>